<proteinExistence type="predicted"/>
<feature type="chain" id="PRO_5009955860" evidence="1">
    <location>
        <begin position="19"/>
        <end position="390"/>
    </location>
</feature>
<accession>G7E734</accession>
<evidence type="ECO:0000256" key="1">
    <source>
        <dbReference type="SAM" id="SignalP"/>
    </source>
</evidence>
<keyword evidence="3" id="KW-1185">Reference proteome</keyword>
<reference evidence="2 3" key="1">
    <citation type="journal article" date="2011" name="J. Gen. Appl. Microbiol.">
        <title>Draft genome sequencing of the enigmatic basidiomycete Mixia osmundae.</title>
        <authorList>
            <person name="Nishida H."/>
            <person name="Nagatsuka Y."/>
            <person name="Sugiyama J."/>
        </authorList>
    </citation>
    <scope>NUCLEOTIDE SEQUENCE [LARGE SCALE GENOMIC DNA]</scope>
    <source>
        <strain evidence="3">CBS 9802 / IAM 14324 / JCM 22182 / KY 12970</strain>
    </source>
</reference>
<dbReference type="Proteomes" id="UP000009131">
    <property type="component" value="Unassembled WGS sequence"/>
</dbReference>
<dbReference type="HOGENOM" id="CLU_708023_0_0_1"/>
<reference evidence="2 3" key="2">
    <citation type="journal article" date="2012" name="Open Biol.">
        <title>Characteristics of nucleosomes and linker DNA regions on the genome of the basidiomycete Mixia osmundae revealed by mono- and dinucleosome mapping.</title>
        <authorList>
            <person name="Nishida H."/>
            <person name="Kondo S."/>
            <person name="Matsumoto T."/>
            <person name="Suzuki Y."/>
            <person name="Yoshikawa H."/>
            <person name="Taylor T.D."/>
            <person name="Sugiyama J."/>
        </authorList>
    </citation>
    <scope>NUCLEOTIDE SEQUENCE [LARGE SCALE GENOMIC DNA]</scope>
    <source>
        <strain evidence="3">CBS 9802 / IAM 14324 / JCM 22182 / KY 12970</strain>
    </source>
</reference>
<dbReference type="AlphaFoldDB" id="G7E734"/>
<sequence>MLWLVVCLLASPLSAAAAWLDTVTSSRLFCLQQTYCRMTCASKREQGHPFNIELELEAPHYRGHMDLITSPRSRVQNCAICTPPLKCRAYPQPLDPSRIDWLLEADRRLTVRKILSGDLLAQRLIDDCCRIFLRRHFDIQRFKDTPAVMSQQYVTMVCDPILAGSRHCGLLFSERTAWDMTACEYETDTCQVEFGTTLKNRQCSKKLYDHPFTLDLELGTSAYEGYLTLISNRPEDVPSCMCCTPPLRCRARPQEMDPSRVNWVMEADVRLAVTGIPSGDPLAARLMQDCCHVVLRRRFEVQLRKAAPARLVSETVTMICDPRNAMSGHCGLLFSQRTTWDLRDCESIDTSCQADFASLTHGRMCKWSDGTISRPSAVPDAYPACPDAPQ</sequence>
<comment type="caution">
    <text evidence="2">The sequence shown here is derived from an EMBL/GenBank/DDBJ whole genome shotgun (WGS) entry which is preliminary data.</text>
</comment>
<organism evidence="2 3">
    <name type="scientific">Mixia osmundae (strain CBS 9802 / IAM 14324 / JCM 22182 / KY 12970)</name>
    <dbReference type="NCBI Taxonomy" id="764103"/>
    <lineage>
        <taxon>Eukaryota</taxon>
        <taxon>Fungi</taxon>
        <taxon>Dikarya</taxon>
        <taxon>Basidiomycota</taxon>
        <taxon>Pucciniomycotina</taxon>
        <taxon>Mixiomycetes</taxon>
        <taxon>Mixiales</taxon>
        <taxon>Mixiaceae</taxon>
        <taxon>Mixia</taxon>
    </lineage>
</organism>
<gene>
    <name evidence="2" type="primary">Mo05331</name>
    <name evidence="2" type="ORF">E5Q_05331</name>
</gene>
<evidence type="ECO:0000313" key="3">
    <source>
        <dbReference type="Proteomes" id="UP000009131"/>
    </source>
</evidence>
<dbReference type="InParanoid" id="G7E734"/>
<dbReference type="EMBL" id="BABT02000153">
    <property type="protein sequence ID" value="GAA98644.1"/>
    <property type="molecule type" value="Genomic_DNA"/>
</dbReference>
<feature type="signal peptide" evidence="1">
    <location>
        <begin position="1"/>
        <end position="18"/>
    </location>
</feature>
<keyword evidence="1" id="KW-0732">Signal</keyword>
<dbReference type="RefSeq" id="XP_014567549.1">
    <property type="nucleotide sequence ID" value="XM_014712063.1"/>
</dbReference>
<protein>
    <submittedName>
        <fullName evidence="2">Uncharacterized protein</fullName>
    </submittedName>
</protein>
<evidence type="ECO:0000313" key="2">
    <source>
        <dbReference type="EMBL" id="GAA98644.1"/>
    </source>
</evidence>
<name>G7E734_MIXOS</name>